<comment type="caution">
    <text evidence="2">The sequence shown here is derived from an EMBL/GenBank/DDBJ whole genome shotgun (WGS) entry which is preliminary data.</text>
</comment>
<organism evidence="2 3">
    <name type="scientific">Beauveria bassiana D1-5</name>
    <dbReference type="NCBI Taxonomy" id="1245745"/>
    <lineage>
        <taxon>Eukaryota</taxon>
        <taxon>Fungi</taxon>
        <taxon>Dikarya</taxon>
        <taxon>Ascomycota</taxon>
        <taxon>Pezizomycotina</taxon>
        <taxon>Sordariomycetes</taxon>
        <taxon>Hypocreomycetidae</taxon>
        <taxon>Hypocreales</taxon>
        <taxon>Cordycipitaceae</taxon>
        <taxon>Beauveria</taxon>
    </lineage>
</organism>
<protein>
    <submittedName>
        <fullName evidence="2">Uncharacterized protein</fullName>
    </submittedName>
</protein>
<dbReference type="AlphaFoldDB" id="A0A0A2VJ98"/>
<name>A0A0A2VJ98_BEABA</name>
<evidence type="ECO:0000256" key="1">
    <source>
        <dbReference type="SAM" id="MobiDB-lite"/>
    </source>
</evidence>
<dbReference type="EMBL" id="ANFO01000860">
    <property type="protein sequence ID" value="KGQ06165.1"/>
    <property type="molecule type" value="Genomic_DNA"/>
</dbReference>
<feature type="region of interest" description="Disordered" evidence="1">
    <location>
        <begin position="96"/>
        <end position="116"/>
    </location>
</feature>
<reference evidence="2 3" key="1">
    <citation type="submission" date="2012-10" db="EMBL/GenBank/DDBJ databases">
        <title>Genome sequencing and analysis of entomopathogenic fungi Beauveria bassiana D1-5.</title>
        <authorList>
            <person name="Li Q."/>
            <person name="Wang L."/>
            <person name="Zhang Z."/>
            <person name="Wang Q."/>
            <person name="Ren J."/>
            <person name="Wang M."/>
            <person name="Xu W."/>
            <person name="Wang J."/>
            <person name="Lu Y."/>
            <person name="Du Q."/>
            <person name="Sun Z."/>
        </authorList>
    </citation>
    <scope>NUCLEOTIDE SEQUENCE [LARGE SCALE GENOMIC DNA]</scope>
    <source>
        <strain evidence="2 3">D1-5</strain>
    </source>
</reference>
<sequence>MESVEREKVGGGGSCTAAAFGVVGDSGCLSDSTAMEGGCTTAAFGGGGGGGGGMAARPASRGSTIVGAGGGGGVGRVEGPFSSRWRVSVMAAPTVELRGSHERSAGGSHDGGRMMT</sequence>
<gene>
    <name evidence="2" type="ORF">BBAD15_g8522</name>
</gene>
<accession>A0A0A2VJ98</accession>
<evidence type="ECO:0000313" key="3">
    <source>
        <dbReference type="Proteomes" id="UP000030106"/>
    </source>
</evidence>
<evidence type="ECO:0000313" key="2">
    <source>
        <dbReference type="EMBL" id="KGQ06165.1"/>
    </source>
</evidence>
<proteinExistence type="predicted"/>
<dbReference type="HOGENOM" id="CLU_2096448_0_0_1"/>
<dbReference type="Proteomes" id="UP000030106">
    <property type="component" value="Unassembled WGS sequence"/>
</dbReference>